<keyword evidence="1" id="KW-1133">Transmembrane helix</keyword>
<evidence type="ECO:0000256" key="1">
    <source>
        <dbReference type="SAM" id="Phobius"/>
    </source>
</evidence>
<dbReference type="InterPro" id="IPR008962">
    <property type="entry name" value="PapD-like_sf"/>
</dbReference>
<dbReference type="EMBL" id="JAKKPZ010000014">
    <property type="protein sequence ID" value="KAI1713847.1"/>
    <property type="molecule type" value="Genomic_DNA"/>
</dbReference>
<gene>
    <name evidence="2" type="ORF">DdX_08729</name>
</gene>
<feature type="transmembrane region" description="Helical" evidence="1">
    <location>
        <begin position="165"/>
        <end position="182"/>
    </location>
</feature>
<protein>
    <recommendedName>
        <fullName evidence="4">MSP domain-containing protein</fullName>
    </recommendedName>
</protein>
<keyword evidence="1" id="KW-0812">Transmembrane</keyword>
<organism evidence="2 3">
    <name type="scientific">Ditylenchus destructor</name>
    <dbReference type="NCBI Taxonomy" id="166010"/>
    <lineage>
        <taxon>Eukaryota</taxon>
        <taxon>Metazoa</taxon>
        <taxon>Ecdysozoa</taxon>
        <taxon>Nematoda</taxon>
        <taxon>Chromadorea</taxon>
        <taxon>Rhabditida</taxon>
        <taxon>Tylenchina</taxon>
        <taxon>Tylenchomorpha</taxon>
        <taxon>Sphaerularioidea</taxon>
        <taxon>Anguinidae</taxon>
        <taxon>Anguininae</taxon>
        <taxon>Ditylenchus</taxon>
    </lineage>
</organism>
<name>A0AAD4N1J4_9BILA</name>
<evidence type="ECO:0000313" key="2">
    <source>
        <dbReference type="EMBL" id="KAI1713847.1"/>
    </source>
</evidence>
<dbReference type="Proteomes" id="UP001201812">
    <property type="component" value="Unassembled WGS sequence"/>
</dbReference>
<sequence>MNTPIHFAPIYGQTDVAHVNLLLSNISNQCLQFKLKCNVDDNITALPSSTGQIPAKNTTLIALTLRRPQGVTTWADMKKPKMLLLTSFNGEDPSLKNSDVTSTRLIGVILKSKKGRTEAPTEQLLLYPCKIETRENPEVNVTRTVSDPTPSEASTPHVDDQMSDASMLCIVFIVFLLLLILARNASQPIPTRERVI</sequence>
<accession>A0AAD4N1J4</accession>
<reference evidence="2" key="1">
    <citation type="submission" date="2022-01" db="EMBL/GenBank/DDBJ databases">
        <title>Genome Sequence Resource for Two Populations of Ditylenchus destructor, the Migratory Endoparasitic Phytonematode.</title>
        <authorList>
            <person name="Zhang H."/>
            <person name="Lin R."/>
            <person name="Xie B."/>
        </authorList>
    </citation>
    <scope>NUCLEOTIDE SEQUENCE</scope>
    <source>
        <strain evidence="2">BazhouSP</strain>
    </source>
</reference>
<keyword evidence="1" id="KW-0472">Membrane</keyword>
<proteinExistence type="predicted"/>
<comment type="caution">
    <text evidence="2">The sequence shown here is derived from an EMBL/GenBank/DDBJ whole genome shotgun (WGS) entry which is preliminary data.</text>
</comment>
<keyword evidence="3" id="KW-1185">Reference proteome</keyword>
<evidence type="ECO:0008006" key="4">
    <source>
        <dbReference type="Google" id="ProtNLM"/>
    </source>
</evidence>
<evidence type="ECO:0000313" key="3">
    <source>
        <dbReference type="Proteomes" id="UP001201812"/>
    </source>
</evidence>
<dbReference type="AlphaFoldDB" id="A0AAD4N1J4"/>
<dbReference type="SUPFAM" id="SSF49354">
    <property type="entry name" value="PapD-like"/>
    <property type="match status" value="1"/>
</dbReference>